<dbReference type="Pfam" id="PF13832">
    <property type="entry name" value="zf-HC5HC2H_2"/>
    <property type="match status" value="1"/>
</dbReference>
<dbReference type="SUPFAM" id="SSF57903">
    <property type="entry name" value="FYVE/PHD zinc finger"/>
    <property type="match status" value="1"/>
</dbReference>
<dbReference type="GO" id="GO:0000785">
    <property type="term" value="C:chromatin"/>
    <property type="evidence" value="ECO:0007669"/>
    <property type="project" value="UniProtKB-ARBA"/>
</dbReference>
<dbReference type="PROSITE" id="PS50016">
    <property type="entry name" value="ZF_PHD_2"/>
    <property type="match status" value="1"/>
</dbReference>
<dbReference type="SMART" id="SM00297">
    <property type="entry name" value="BROMO"/>
    <property type="match status" value="1"/>
</dbReference>
<dbReference type="InterPro" id="IPR013083">
    <property type="entry name" value="Znf_RING/FYVE/PHD"/>
</dbReference>
<evidence type="ECO:0000256" key="7">
    <source>
        <dbReference type="ARBA" id="ARBA00023242"/>
    </source>
</evidence>
<dbReference type="InterPro" id="IPR019542">
    <property type="entry name" value="Enhancer_polycomb-like_N"/>
</dbReference>
<feature type="compositionally biased region" description="Basic residues" evidence="10">
    <location>
        <begin position="679"/>
        <end position="692"/>
    </location>
</feature>
<keyword evidence="5" id="KW-0862">Zinc</keyword>
<dbReference type="OrthoDB" id="20839at2759"/>
<feature type="region of interest" description="Disordered" evidence="10">
    <location>
        <begin position="750"/>
        <end position="855"/>
    </location>
</feature>
<dbReference type="PROSITE" id="PS50014">
    <property type="entry name" value="BROMODOMAIN_2"/>
    <property type="match status" value="1"/>
</dbReference>
<feature type="region of interest" description="Disordered" evidence="10">
    <location>
        <begin position="1"/>
        <end position="61"/>
    </location>
</feature>
<accession>A0A1U7LMI9</accession>
<dbReference type="SMART" id="SM00249">
    <property type="entry name" value="PHD"/>
    <property type="match status" value="2"/>
</dbReference>
<feature type="domain" description="PHD-type" evidence="12">
    <location>
        <begin position="205"/>
        <end position="255"/>
    </location>
</feature>
<dbReference type="InterPro" id="IPR001487">
    <property type="entry name" value="Bromodomain"/>
</dbReference>
<feature type="domain" description="PHD-type" evidence="13">
    <location>
        <begin position="259"/>
        <end position="371"/>
    </location>
</feature>
<dbReference type="Pfam" id="PF13831">
    <property type="entry name" value="PHD_2"/>
    <property type="match status" value="1"/>
</dbReference>
<feature type="compositionally biased region" description="Polar residues" evidence="10">
    <location>
        <begin position="817"/>
        <end position="830"/>
    </location>
</feature>
<feature type="compositionally biased region" description="Polar residues" evidence="10">
    <location>
        <begin position="798"/>
        <end position="808"/>
    </location>
</feature>
<proteinExistence type="predicted"/>
<dbReference type="Pfam" id="PF00439">
    <property type="entry name" value="Bromodomain"/>
    <property type="match status" value="1"/>
</dbReference>
<feature type="region of interest" description="Disordered" evidence="10">
    <location>
        <begin position="672"/>
        <end position="737"/>
    </location>
</feature>
<dbReference type="AlphaFoldDB" id="A0A1U7LMI9"/>
<evidence type="ECO:0000256" key="5">
    <source>
        <dbReference type="ARBA" id="ARBA00022833"/>
    </source>
</evidence>
<dbReference type="PANTHER" id="PTHR13793:SF107">
    <property type="entry name" value="BROMODOMAIN-CONTAINING PROTEIN HOMOLOG"/>
    <property type="match status" value="1"/>
</dbReference>
<keyword evidence="3" id="KW-0677">Repeat</keyword>
<dbReference type="Pfam" id="PF10513">
    <property type="entry name" value="EPL1"/>
    <property type="match status" value="1"/>
</dbReference>
<dbReference type="InterPro" id="IPR019787">
    <property type="entry name" value="Znf_PHD-finger"/>
</dbReference>
<keyword evidence="4 9" id="KW-0863">Zinc-finger</keyword>
<dbReference type="PANTHER" id="PTHR13793">
    <property type="entry name" value="PHD FINGER PROTEINS"/>
    <property type="match status" value="1"/>
</dbReference>
<evidence type="ECO:0000256" key="4">
    <source>
        <dbReference type="ARBA" id="ARBA00022771"/>
    </source>
</evidence>
<dbReference type="GO" id="GO:0005634">
    <property type="term" value="C:nucleus"/>
    <property type="evidence" value="ECO:0007669"/>
    <property type="project" value="UniProtKB-SubCell"/>
</dbReference>
<keyword evidence="15" id="KW-1185">Reference proteome</keyword>
<feature type="domain" description="Bromo" evidence="11">
    <location>
        <begin position="554"/>
        <end position="607"/>
    </location>
</feature>
<evidence type="ECO:0000256" key="6">
    <source>
        <dbReference type="ARBA" id="ARBA00023117"/>
    </source>
</evidence>
<dbReference type="GO" id="GO:0032991">
    <property type="term" value="C:protein-containing complex"/>
    <property type="evidence" value="ECO:0007669"/>
    <property type="project" value="UniProtKB-ARBA"/>
</dbReference>
<dbReference type="STRING" id="1198029.A0A1U7LMI9"/>
<comment type="caution">
    <text evidence="14">The sequence shown here is derived from an EMBL/GenBank/DDBJ whole genome shotgun (WGS) entry which is preliminary data.</text>
</comment>
<evidence type="ECO:0000256" key="8">
    <source>
        <dbReference type="PROSITE-ProRule" id="PRU00035"/>
    </source>
</evidence>
<dbReference type="Gene3D" id="1.20.920.10">
    <property type="entry name" value="Bromodomain-like"/>
    <property type="match status" value="1"/>
</dbReference>
<evidence type="ECO:0000259" key="13">
    <source>
        <dbReference type="PROSITE" id="PS51805"/>
    </source>
</evidence>
<reference evidence="14 15" key="1">
    <citation type="submission" date="2016-04" db="EMBL/GenBank/DDBJ databases">
        <title>Evolutionary innovation and constraint leading to complex multicellularity in the Ascomycota.</title>
        <authorList>
            <person name="Cisse O."/>
            <person name="Nguyen A."/>
            <person name="Hewitt D.A."/>
            <person name="Jedd G."/>
            <person name="Stajich J.E."/>
        </authorList>
    </citation>
    <scope>NUCLEOTIDE SEQUENCE [LARGE SCALE GENOMIC DNA]</scope>
    <source>
        <strain evidence="14 15">DAH-3</strain>
    </source>
</reference>
<dbReference type="InterPro" id="IPR034732">
    <property type="entry name" value="EPHD"/>
</dbReference>
<dbReference type="GO" id="GO:0008270">
    <property type="term" value="F:zinc ion binding"/>
    <property type="evidence" value="ECO:0007669"/>
    <property type="project" value="UniProtKB-KW"/>
</dbReference>
<dbReference type="GO" id="GO:0006325">
    <property type="term" value="P:chromatin organization"/>
    <property type="evidence" value="ECO:0007669"/>
    <property type="project" value="UniProtKB-ARBA"/>
</dbReference>
<feature type="compositionally biased region" description="Basic and acidic residues" evidence="10">
    <location>
        <begin position="50"/>
        <end position="61"/>
    </location>
</feature>
<evidence type="ECO:0000256" key="10">
    <source>
        <dbReference type="SAM" id="MobiDB-lite"/>
    </source>
</evidence>
<evidence type="ECO:0000256" key="2">
    <source>
        <dbReference type="ARBA" id="ARBA00022723"/>
    </source>
</evidence>
<feature type="compositionally biased region" description="Polar residues" evidence="10">
    <location>
        <begin position="771"/>
        <end position="791"/>
    </location>
</feature>
<evidence type="ECO:0000313" key="15">
    <source>
        <dbReference type="Proteomes" id="UP000186594"/>
    </source>
</evidence>
<dbReference type="SUPFAM" id="SSF47370">
    <property type="entry name" value="Bromodomain"/>
    <property type="match status" value="1"/>
</dbReference>
<dbReference type="CDD" id="cd04369">
    <property type="entry name" value="Bromodomain"/>
    <property type="match status" value="1"/>
</dbReference>
<dbReference type="FunFam" id="3.30.40.10:FF:000008">
    <property type="entry name" value="Bromodomain containing 1, isoform CRA_a"/>
    <property type="match status" value="1"/>
</dbReference>
<dbReference type="InterPro" id="IPR036427">
    <property type="entry name" value="Bromodomain-like_sf"/>
</dbReference>
<evidence type="ECO:0000256" key="9">
    <source>
        <dbReference type="PROSITE-ProRule" id="PRU00146"/>
    </source>
</evidence>
<dbReference type="Gene3D" id="3.30.40.10">
    <property type="entry name" value="Zinc/RING finger domain, C3HC4 (zinc finger)"/>
    <property type="match status" value="2"/>
</dbReference>
<protein>
    <submittedName>
        <fullName evidence="14">Peregrin</fullName>
    </submittedName>
</protein>
<evidence type="ECO:0000259" key="11">
    <source>
        <dbReference type="PROSITE" id="PS50014"/>
    </source>
</evidence>
<dbReference type="PRINTS" id="PR00503">
    <property type="entry name" value="BROMODOMAIN"/>
</dbReference>
<dbReference type="PROSITE" id="PS51805">
    <property type="entry name" value="EPHD"/>
    <property type="match status" value="1"/>
</dbReference>
<dbReference type="FunFam" id="3.30.40.10:FF:000007">
    <property type="entry name" value="Bromodomain containing 1, isoform CRA_b"/>
    <property type="match status" value="1"/>
</dbReference>
<evidence type="ECO:0000259" key="12">
    <source>
        <dbReference type="PROSITE" id="PS50016"/>
    </source>
</evidence>
<keyword evidence="2" id="KW-0479">Metal-binding</keyword>
<dbReference type="EMBL" id="LXFE01001130">
    <property type="protein sequence ID" value="OLL23886.1"/>
    <property type="molecule type" value="Genomic_DNA"/>
</dbReference>
<dbReference type="InterPro" id="IPR011011">
    <property type="entry name" value="Znf_FYVE_PHD"/>
</dbReference>
<dbReference type="InterPro" id="IPR050701">
    <property type="entry name" value="Histone_Mod_Regulator"/>
</dbReference>
<feature type="compositionally biased region" description="Basic and acidic residues" evidence="10">
    <location>
        <begin position="761"/>
        <end position="770"/>
    </location>
</feature>
<dbReference type="Proteomes" id="UP000186594">
    <property type="component" value="Unassembled WGS sequence"/>
</dbReference>
<keyword evidence="7" id="KW-0539">Nucleus</keyword>
<sequence length="879" mass="99786">MNSVAVCTPPANDGRLYSPRPATGPPSQEHPRRRGRPRKTLSDQPPALLQREDREQLQPREERAWTQLHPQLRPDAPLLLLQPPAVPARETPRTLWLSGKPIPAPRYVLIAAQEGDGIADAGSVLDPNPLHHLVYKRHSALPDTLQYDMDEQDDIWLAQYNRDRSIPVSVSPELFERTITLLEQEWHKLDRKTPKPRVEEAAGEDSLCAICNDGECENSNAIVFCDGCNLAVHQDCYGVPYIPEGQWLCRKCHISPDVHISCVLCPNKDGAFKQTSTQHWCHLLCALWIPEIHVPLTAFLEPIDGIDHIPKTRWKLVCYLCNRRMGAAIQCYQKTCYTAFHVTCALRAGLYLDQRPPGQHDQCQAFCHKHHPSPPKDIEQRVADLVSYFRTLPTMEDTIAPIKLSLKKTSGGAPIIPWIVVKLISASLNIKKKEKFVADVARYWSLKREMKRGASLLKRLQLGGPDDPLPVSGMTAPEINERIQFSDLVLKDLENLSELIGHVIERDSDKLERAILLQEFVDKVYFPWQPLIRDALNKAKSFDSNNYFLSIPTIQSYREYISEPMTWNIIERRLDQYKYRSVSDFERDILLIFSNCHTFNDPDTPYCKAANTIRTALVPLIAAAKEREKSILAIDWNDLKPDGLSIIEPQVTPPPSPLSSINSSQLAKLEREVMGTPTRPRKLVFPKKKGHKKSELENLAQWQVGSGRSNKRRRSTLVSTKAEQGISISGSDDMDTADEMDDADIIAAVMTAKPQRRSRQNKQDEPDNLSRSKQSRKSTSAIPSLSMNPKTTTRRKTINNLVPNSPSGNFRRKSRHFTSAVSSPKSSTHLQHSRVEDLSIADSTPSKLSKKRPRKSWEVLYAEDFEDRRKSTRKRVRLE</sequence>
<gene>
    <name evidence="14" type="ORF">NEOLI_004187</name>
</gene>
<keyword evidence="6 8" id="KW-0103">Bromodomain</keyword>
<evidence type="ECO:0000313" key="14">
    <source>
        <dbReference type="EMBL" id="OLL23886.1"/>
    </source>
</evidence>
<dbReference type="InterPro" id="IPR001965">
    <property type="entry name" value="Znf_PHD"/>
</dbReference>
<evidence type="ECO:0000256" key="1">
    <source>
        <dbReference type="ARBA" id="ARBA00004123"/>
    </source>
</evidence>
<dbReference type="CDD" id="cd15492">
    <property type="entry name" value="PHD_BRPF_JADE_like"/>
    <property type="match status" value="1"/>
</dbReference>
<dbReference type="GO" id="GO:0006357">
    <property type="term" value="P:regulation of transcription by RNA polymerase II"/>
    <property type="evidence" value="ECO:0007669"/>
    <property type="project" value="TreeGrafter"/>
</dbReference>
<feature type="compositionally biased region" description="Polar residues" evidence="10">
    <location>
        <begin position="716"/>
        <end position="730"/>
    </location>
</feature>
<organism evidence="14 15">
    <name type="scientific">Neolecta irregularis (strain DAH-3)</name>
    <dbReference type="NCBI Taxonomy" id="1198029"/>
    <lineage>
        <taxon>Eukaryota</taxon>
        <taxon>Fungi</taxon>
        <taxon>Dikarya</taxon>
        <taxon>Ascomycota</taxon>
        <taxon>Taphrinomycotina</taxon>
        <taxon>Neolectales</taxon>
        <taxon>Neolectaceae</taxon>
        <taxon>Neolecta</taxon>
    </lineage>
</organism>
<name>A0A1U7LMI9_NEOID</name>
<comment type="subcellular location">
    <subcellularLocation>
        <location evidence="1">Nucleus</location>
    </subcellularLocation>
</comment>
<evidence type="ECO:0000256" key="3">
    <source>
        <dbReference type="ARBA" id="ARBA00022737"/>
    </source>
</evidence>